<name>A0A1C4BDV6_9BACI</name>
<dbReference type="Proteomes" id="UP000181997">
    <property type="component" value="Unassembled WGS sequence"/>
</dbReference>
<keyword evidence="3" id="KW-1185">Reference proteome</keyword>
<dbReference type="AlphaFoldDB" id="A0A1C4BDV6"/>
<dbReference type="EMBL" id="FMAU01000002">
    <property type="protein sequence ID" value="SCC05131.1"/>
    <property type="molecule type" value="Genomic_DNA"/>
</dbReference>
<feature type="region of interest" description="Disordered" evidence="1">
    <location>
        <begin position="1"/>
        <end position="22"/>
    </location>
</feature>
<protein>
    <submittedName>
        <fullName evidence="2">Uncharacterized protein</fullName>
    </submittedName>
</protein>
<feature type="compositionally biased region" description="Basic residues" evidence="1">
    <location>
        <begin position="8"/>
        <end position="18"/>
    </location>
</feature>
<organism evidence="2 3">
    <name type="scientific">[Bacillus] enclensis</name>
    <dbReference type="NCBI Taxonomy" id="1402860"/>
    <lineage>
        <taxon>Bacteria</taxon>
        <taxon>Bacillati</taxon>
        <taxon>Bacillota</taxon>
        <taxon>Bacilli</taxon>
        <taxon>Bacillales</taxon>
        <taxon>Bacillaceae</taxon>
        <taxon>Rossellomorea</taxon>
    </lineage>
</organism>
<accession>A0A1C4BDV6</accession>
<proteinExistence type="predicted"/>
<evidence type="ECO:0000256" key="1">
    <source>
        <dbReference type="SAM" id="MobiDB-lite"/>
    </source>
</evidence>
<sequence length="95" mass="10623">MSSSKARDSRHKPCHPKRQTPPFRLPCLMLVVSERAASAFLAVQLQVLEAHVISQTGQEDKERLPVRFVLCHPPLSKALPLFYLSSSSGLLPFEN</sequence>
<evidence type="ECO:0000313" key="3">
    <source>
        <dbReference type="Proteomes" id="UP000181997"/>
    </source>
</evidence>
<reference evidence="3" key="1">
    <citation type="submission" date="2016-08" db="EMBL/GenBank/DDBJ databases">
        <authorList>
            <person name="Varghese N."/>
            <person name="Submissions Spin"/>
        </authorList>
    </citation>
    <scope>NUCLEOTIDE SEQUENCE [LARGE SCALE GENOMIC DNA]</scope>
    <source>
        <strain evidence="3">SGD-1123</strain>
    </source>
</reference>
<evidence type="ECO:0000313" key="2">
    <source>
        <dbReference type="EMBL" id="SCC05131.1"/>
    </source>
</evidence>
<gene>
    <name evidence="2" type="ORF">GA0061094_2113</name>
</gene>